<reference evidence="8" key="2">
    <citation type="submission" date="2020-05" db="UniProtKB">
        <authorList>
            <consortium name="EnsemblMetazoa"/>
        </authorList>
    </citation>
    <scope>IDENTIFICATION</scope>
    <source>
        <strain evidence="8">Epiroticus2</strain>
    </source>
</reference>
<evidence type="ECO:0000256" key="4">
    <source>
        <dbReference type="ARBA" id="ARBA00022691"/>
    </source>
</evidence>
<keyword evidence="2" id="KW-0489">Methyltransferase</keyword>
<dbReference type="FunFam" id="3.40.1280.30:FF:000001">
    <property type="entry name" value="tRNA methyltransferase 10 homolog A"/>
    <property type="match status" value="1"/>
</dbReference>
<feature type="compositionally biased region" description="Basic and acidic residues" evidence="6">
    <location>
        <begin position="33"/>
        <end position="42"/>
    </location>
</feature>
<dbReference type="EC" id="2.1.1.221" evidence="1"/>
<dbReference type="PROSITE" id="PS51675">
    <property type="entry name" value="SAM_MT_TRM10"/>
    <property type="match status" value="1"/>
</dbReference>
<dbReference type="VEuPathDB" id="VectorBase:AEPI003250"/>
<comment type="catalytic activity">
    <reaction evidence="5">
        <text>guanosine(9) in tRNA + S-adenosyl-L-methionine = N(1)-methylguanosine(9) in tRNA + S-adenosyl-L-homocysteine + H(+)</text>
        <dbReference type="Rhea" id="RHEA:43156"/>
        <dbReference type="Rhea" id="RHEA-COMP:10367"/>
        <dbReference type="Rhea" id="RHEA-COMP:10368"/>
        <dbReference type="ChEBI" id="CHEBI:15378"/>
        <dbReference type="ChEBI" id="CHEBI:57856"/>
        <dbReference type="ChEBI" id="CHEBI:59789"/>
        <dbReference type="ChEBI" id="CHEBI:73542"/>
        <dbReference type="ChEBI" id="CHEBI:74269"/>
        <dbReference type="EC" id="2.1.1.221"/>
    </reaction>
</comment>
<dbReference type="GO" id="GO:0000049">
    <property type="term" value="F:tRNA binding"/>
    <property type="evidence" value="ECO:0007669"/>
    <property type="project" value="TreeGrafter"/>
</dbReference>
<sequence>MDETCLKQELTVMEADCPLDDHCSLQPVANEPRIPEPVDESRPPSAKANDPESNENKRSSSPPELSKRQRKKLLRLENWEKRKKEKRQQEKEKMKAKRLEAIRQGLPVRNGPSRKELKRRKVINDEAKIEVVVDLSFDQLMIDKDVGKCVKQLLRIYTLNRRSSRPIPLHFVGIEKGGAVERHLARNDGYSHWDVRFASEHFMQLFKPSTLVYLTSESEHVLERLEEGCVYVIGGLVDHNQHKGYCHQLAQRHGIRHARLPLAEHLVIKTRTILTINQVFEILLNVHMGKEWQQTLLDVLPARKGVKPRIVSTGKPEANGAVGKCEKNENESDSAQENVKTEDRCLTEGCDKDEGSGTALKSGNTIKTENAEEIQFNDSSRYRLGTTSTSSTTTTAGYVGPLPGGYGYMRCGQTVAQHLQQLYRVEQG</sequence>
<dbReference type="GO" id="GO:0052905">
    <property type="term" value="F:tRNA (guanosine(9)-N1)-methyltransferase activity"/>
    <property type="evidence" value="ECO:0007669"/>
    <property type="project" value="UniProtKB-EC"/>
</dbReference>
<evidence type="ECO:0000256" key="1">
    <source>
        <dbReference type="ARBA" id="ARBA00012797"/>
    </source>
</evidence>
<dbReference type="PANTHER" id="PTHR13563">
    <property type="entry name" value="TRNA (GUANINE-9-) METHYLTRANSFERASE"/>
    <property type="match status" value="1"/>
</dbReference>
<keyword evidence="9" id="KW-1185">Reference proteome</keyword>
<feature type="region of interest" description="Disordered" evidence="6">
    <location>
        <begin position="310"/>
        <end position="340"/>
    </location>
</feature>
<dbReference type="GO" id="GO:0002939">
    <property type="term" value="P:tRNA N1-guanine methylation"/>
    <property type="evidence" value="ECO:0007669"/>
    <property type="project" value="TreeGrafter"/>
</dbReference>
<evidence type="ECO:0000256" key="2">
    <source>
        <dbReference type="ARBA" id="ARBA00022603"/>
    </source>
</evidence>
<dbReference type="AlphaFoldDB" id="A0A182P8J7"/>
<evidence type="ECO:0000256" key="5">
    <source>
        <dbReference type="ARBA" id="ARBA00048434"/>
    </source>
</evidence>
<feature type="region of interest" description="Disordered" evidence="6">
    <location>
        <begin position="16"/>
        <end position="95"/>
    </location>
</feature>
<dbReference type="GO" id="GO:0005654">
    <property type="term" value="C:nucleoplasm"/>
    <property type="evidence" value="ECO:0007669"/>
    <property type="project" value="TreeGrafter"/>
</dbReference>
<proteinExistence type="predicted"/>
<dbReference type="Proteomes" id="UP000075885">
    <property type="component" value="Unassembled WGS sequence"/>
</dbReference>
<feature type="compositionally biased region" description="Basic and acidic residues" evidence="6">
    <location>
        <begin position="74"/>
        <end position="95"/>
    </location>
</feature>
<reference evidence="9" key="1">
    <citation type="submission" date="2013-03" db="EMBL/GenBank/DDBJ databases">
        <title>The Genome Sequence of Anopheles epiroticus epiroticus2.</title>
        <authorList>
            <consortium name="The Broad Institute Genomics Platform"/>
            <person name="Neafsey D.E."/>
            <person name="Howell P."/>
            <person name="Walker B."/>
            <person name="Young S.K."/>
            <person name="Zeng Q."/>
            <person name="Gargeya S."/>
            <person name="Fitzgerald M."/>
            <person name="Haas B."/>
            <person name="Abouelleil A."/>
            <person name="Allen A.W."/>
            <person name="Alvarado L."/>
            <person name="Arachchi H.M."/>
            <person name="Berlin A.M."/>
            <person name="Chapman S.B."/>
            <person name="Gainer-Dewar J."/>
            <person name="Goldberg J."/>
            <person name="Griggs A."/>
            <person name="Gujja S."/>
            <person name="Hansen M."/>
            <person name="Howarth C."/>
            <person name="Imamovic A."/>
            <person name="Ireland A."/>
            <person name="Larimer J."/>
            <person name="McCowan C."/>
            <person name="Murphy C."/>
            <person name="Pearson M."/>
            <person name="Poon T.W."/>
            <person name="Priest M."/>
            <person name="Roberts A."/>
            <person name="Saif S."/>
            <person name="Shea T."/>
            <person name="Sisk P."/>
            <person name="Sykes S."/>
            <person name="Wortman J."/>
            <person name="Nusbaum C."/>
            <person name="Birren B."/>
        </authorList>
    </citation>
    <scope>NUCLEOTIDE SEQUENCE [LARGE SCALE GENOMIC DNA]</scope>
    <source>
        <strain evidence="9">Epiroticus2</strain>
    </source>
</reference>
<organism evidence="8 9">
    <name type="scientific">Anopheles epiroticus</name>
    <dbReference type="NCBI Taxonomy" id="199890"/>
    <lineage>
        <taxon>Eukaryota</taxon>
        <taxon>Metazoa</taxon>
        <taxon>Ecdysozoa</taxon>
        <taxon>Arthropoda</taxon>
        <taxon>Hexapoda</taxon>
        <taxon>Insecta</taxon>
        <taxon>Pterygota</taxon>
        <taxon>Neoptera</taxon>
        <taxon>Endopterygota</taxon>
        <taxon>Diptera</taxon>
        <taxon>Nematocera</taxon>
        <taxon>Culicoidea</taxon>
        <taxon>Culicidae</taxon>
        <taxon>Anophelinae</taxon>
        <taxon>Anopheles</taxon>
    </lineage>
</organism>
<protein>
    <recommendedName>
        <fullName evidence="1">tRNA (guanine(9)-N(1))-methyltransferase</fullName>
        <ecNumber evidence="1">2.1.1.221</ecNumber>
    </recommendedName>
</protein>
<accession>A0A182P8J7</accession>
<dbReference type="PANTHER" id="PTHR13563:SF13">
    <property type="entry name" value="TRNA METHYLTRANSFERASE 10 HOMOLOG A"/>
    <property type="match status" value="1"/>
</dbReference>
<evidence type="ECO:0000259" key="7">
    <source>
        <dbReference type="PROSITE" id="PS51675"/>
    </source>
</evidence>
<dbReference type="EnsemblMetazoa" id="AEPI003250-RA">
    <property type="protein sequence ID" value="AEPI003250-PA"/>
    <property type="gene ID" value="AEPI003250"/>
</dbReference>
<keyword evidence="3" id="KW-0808">Transferase</keyword>
<dbReference type="InterPro" id="IPR028564">
    <property type="entry name" value="MT_TRM10-typ"/>
</dbReference>
<dbReference type="Gene3D" id="3.40.1280.30">
    <property type="match status" value="1"/>
</dbReference>
<keyword evidence="4" id="KW-0949">S-adenosyl-L-methionine</keyword>
<evidence type="ECO:0000256" key="6">
    <source>
        <dbReference type="SAM" id="MobiDB-lite"/>
    </source>
</evidence>
<evidence type="ECO:0000313" key="9">
    <source>
        <dbReference type="Proteomes" id="UP000075885"/>
    </source>
</evidence>
<dbReference type="STRING" id="199890.A0A182P8J7"/>
<evidence type="ECO:0000313" key="8">
    <source>
        <dbReference type="EnsemblMetazoa" id="AEPI003250-PA"/>
    </source>
</evidence>
<evidence type="ECO:0000256" key="3">
    <source>
        <dbReference type="ARBA" id="ARBA00022679"/>
    </source>
</evidence>
<name>A0A182P8J7_9DIPT</name>
<dbReference type="InterPro" id="IPR038459">
    <property type="entry name" value="MT_TRM10-typ_sf"/>
</dbReference>
<dbReference type="InterPro" id="IPR007356">
    <property type="entry name" value="tRNA_m1G_MeTrfase_euk"/>
</dbReference>
<feature type="domain" description="SAM-dependent MTase TRM10-type" evidence="7">
    <location>
        <begin position="113"/>
        <end position="307"/>
    </location>
</feature>